<accession>A0A7H0H8R2</accession>
<gene>
    <name evidence="1" type="ORF">H9L22_06230</name>
</gene>
<dbReference type="KEGG" id="tdf:H9L22_06230"/>
<dbReference type="InterPro" id="IPR021412">
    <property type="entry name" value="DUF3052"/>
</dbReference>
<dbReference type="Proteomes" id="UP000516117">
    <property type="component" value="Chromosome"/>
</dbReference>
<sequence>MGDRGRGQVEAGRRDGRLLRQRGRRRLTAITRRESAGAPRRGAPAVSLPGGCDEKYRAIWQAWGVDIAGGKAPGTSKETPDGAELLGLTLDMVVQELGWDEDVDADLRDQIMDLIDAEMVDEPLEAVDAVILWWRDEDGDVADGLVDATTDLASGGFVWLLTPKVGRPGFISAASLAEGVTVAGLSLTSTANVAHDWQATKVVRPKGARK</sequence>
<keyword evidence="2" id="KW-1185">Reference proteome</keyword>
<protein>
    <submittedName>
        <fullName evidence="1">DUF3052 domain-containing protein</fullName>
    </submittedName>
</protein>
<evidence type="ECO:0000313" key="1">
    <source>
        <dbReference type="EMBL" id="QNP56928.1"/>
    </source>
</evidence>
<organism evidence="1 2">
    <name type="scientific">Tessaracoccus defluvii</name>
    <dbReference type="NCBI Taxonomy" id="1285901"/>
    <lineage>
        <taxon>Bacteria</taxon>
        <taxon>Bacillati</taxon>
        <taxon>Actinomycetota</taxon>
        <taxon>Actinomycetes</taxon>
        <taxon>Propionibacteriales</taxon>
        <taxon>Propionibacteriaceae</taxon>
        <taxon>Tessaracoccus</taxon>
    </lineage>
</organism>
<reference evidence="1 2" key="1">
    <citation type="submission" date="2020-08" db="EMBL/GenBank/DDBJ databases">
        <title>Genome sequence of Tessaracoccus defluvii JCM 17540T.</title>
        <authorList>
            <person name="Hyun D.-W."/>
            <person name="Bae J.-W."/>
        </authorList>
    </citation>
    <scope>NUCLEOTIDE SEQUENCE [LARGE SCALE GENOMIC DNA]</scope>
    <source>
        <strain evidence="1 2">JCM 17540</strain>
    </source>
</reference>
<name>A0A7H0H8R2_9ACTN</name>
<dbReference type="Pfam" id="PF11253">
    <property type="entry name" value="DUF3052"/>
    <property type="match status" value="1"/>
</dbReference>
<evidence type="ECO:0000313" key="2">
    <source>
        <dbReference type="Proteomes" id="UP000516117"/>
    </source>
</evidence>
<proteinExistence type="predicted"/>
<dbReference type="AlphaFoldDB" id="A0A7H0H8R2"/>
<dbReference type="EMBL" id="CP060789">
    <property type="protein sequence ID" value="QNP56928.1"/>
    <property type="molecule type" value="Genomic_DNA"/>
</dbReference>